<dbReference type="PANTHER" id="PTHR11059:SF0">
    <property type="entry name" value="DNA REPAIR PROTEIN RECN"/>
    <property type="match status" value="1"/>
</dbReference>
<gene>
    <name evidence="12" type="ordered locus">Amet_2511</name>
</gene>
<feature type="domain" description="RecF/RecN/SMC N-terminal" evidence="11">
    <location>
        <begin position="2"/>
        <end position="520"/>
    </location>
</feature>
<dbReference type="NCBIfam" id="NF008121">
    <property type="entry name" value="PRK10869.1"/>
    <property type="match status" value="1"/>
</dbReference>
<accession>A6TR46</accession>
<name>A6TR46_ALKMQ</name>
<keyword evidence="5 9" id="KW-0227">DNA damage</keyword>
<evidence type="ECO:0000259" key="11">
    <source>
        <dbReference type="Pfam" id="PF02463"/>
    </source>
</evidence>
<dbReference type="HOGENOM" id="CLU_018297_3_1_9"/>
<dbReference type="Gene3D" id="3.40.50.300">
    <property type="entry name" value="P-loop containing nucleotide triphosphate hydrolases"/>
    <property type="match status" value="2"/>
</dbReference>
<dbReference type="CDD" id="cd03241">
    <property type="entry name" value="ABC_RecN"/>
    <property type="match status" value="2"/>
</dbReference>
<dbReference type="eggNOG" id="COG0497">
    <property type="taxonomic scope" value="Bacteria"/>
</dbReference>
<dbReference type="SUPFAM" id="SSF52540">
    <property type="entry name" value="P-loop containing nucleoside triphosphate hydrolases"/>
    <property type="match status" value="1"/>
</dbReference>
<sequence>MLLELEVSNFALIDQLHIQFENGLNILTGETGAGKSIIIDAVNMVIGARADRELVRTGANKCTIQGIFSLENKVELVRMLSNYGVDIDEEENLIITREIYASGRSICRLNGVIVPLNILNKATRRLIDIHGQHEHQSLLETHNHIDMLDAYGGEKTADYLSKINERYQRLIQVQNKLKSICYDEMERERQIDLLRFQIEEIDMAALIPGEEEDLSKQKEIVANSEKIFSTLSNVYNNLYGGTSDSAIVDTLATIIIGIEQIASYDPALREFHESLQELQYKIEDITMGVRNYRDTIDFDPLLLEDIEQRLDTINHLKRKYGVSIKEILNYRHNIQAELEQYENNEFEIIGLKDEIVLMKNELKELALAMSQLRIKTADIFEKQITAILETLNMGKVSFEVSIIQRQDHLGEMLFTSKGINDVEFLISTNLGEPLKSLSKIASGGEMSRIMLAFKTILADVDHMPTLIFDEIDTGISGRTAQIVGEKLYDISKKHQVLCITHLPQIASMANYHYLIEKKEKNDTTQTTISKLDKEHRVQELGRLLGGELTEITLKHAEEMINQAYLKRNA</sequence>
<evidence type="ECO:0000256" key="6">
    <source>
        <dbReference type="ARBA" id="ARBA00022840"/>
    </source>
</evidence>
<dbReference type="AlphaFoldDB" id="A6TR46"/>
<dbReference type="Proteomes" id="UP000001572">
    <property type="component" value="Chromosome"/>
</dbReference>
<dbReference type="KEGG" id="amt:Amet_2511"/>
<dbReference type="OrthoDB" id="9806954at2"/>
<evidence type="ECO:0000256" key="10">
    <source>
        <dbReference type="SAM" id="Coils"/>
    </source>
</evidence>
<dbReference type="RefSeq" id="WP_012063639.1">
    <property type="nucleotide sequence ID" value="NC_009633.1"/>
</dbReference>
<dbReference type="EMBL" id="CP000724">
    <property type="protein sequence ID" value="ABR48664.1"/>
    <property type="molecule type" value="Genomic_DNA"/>
</dbReference>
<proteinExistence type="inferred from homology"/>
<dbReference type="FunFam" id="3.40.50.300:FF:000319">
    <property type="entry name" value="DNA repair protein RecN"/>
    <property type="match status" value="1"/>
</dbReference>
<evidence type="ECO:0000313" key="12">
    <source>
        <dbReference type="EMBL" id="ABR48664.1"/>
    </source>
</evidence>
<keyword evidence="7 9" id="KW-0234">DNA repair</keyword>
<dbReference type="FunFam" id="3.40.50.300:FF:000356">
    <property type="entry name" value="DNA repair protein RecN"/>
    <property type="match status" value="1"/>
</dbReference>
<dbReference type="GO" id="GO:0009432">
    <property type="term" value="P:SOS response"/>
    <property type="evidence" value="ECO:0007669"/>
    <property type="project" value="TreeGrafter"/>
</dbReference>
<dbReference type="GO" id="GO:0043590">
    <property type="term" value="C:bacterial nucleoid"/>
    <property type="evidence" value="ECO:0007669"/>
    <property type="project" value="TreeGrafter"/>
</dbReference>
<evidence type="ECO:0000313" key="13">
    <source>
        <dbReference type="Proteomes" id="UP000001572"/>
    </source>
</evidence>
<dbReference type="PANTHER" id="PTHR11059">
    <property type="entry name" value="DNA REPAIR PROTEIN RECN"/>
    <property type="match status" value="1"/>
</dbReference>
<evidence type="ECO:0000256" key="4">
    <source>
        <dbReference type="ARBA" id="ARBA00022741"/>
    </source>
</evidence>
<reference evidence="13" key="1">
    <citation type="journal article" date="2016" name="Genome Announc.">
        <title>Complete genome sequence of Alkaliphilus metalliredigens strain QYMF, an alkaliphilic and metal-reducing bacterium isolated from borax-contaminated leachate ponds.</title>
        <authorList>
            <person name="Hwang C."/>
            <person name="Copeland A."/>
            <person name="Lucas S."/>
            <person name="Lapidus A."/>
            <person name="Barry K."/>
            <person name="Detter J.C."/>
            <person name="Glavina Del Rio T."/>
            <person name="Hammon N."/>
            <person name="Israni S."/>
            <person name="Dalin E."/>
            <person name="Tice H."/>
            <person name="Pitluck S."/>
            <person name="Chertkov O."/>
            <person name="Brettin T."/>
            <person name="Bruce D."/>
            <person name="Han C."/>
            <person name="Schmutz J."/>
            <person name="Larimer F."/>
            <person name="Land M.L."/>
            <person name="Hauser L."/>
            <person name="Kyrpides N."/>
            <person name="Mikhailova N."/>
            <person name="Ye Q."/>
            <person name="Zhou J."/>
            <person name="Richardson P."/>
            <person name="Fields M.W."/>
        </authorList>
    </citation>
    <scope>NUCLEOTIDE SEQUENCE [LARGE SCALE GENOMIC DNA]</scope>
    <source>
        <strain evidence="13">QYMF</strain>
    </source>
</reference>
<evidence type="ECO:0000256" key="5">
    <source>
        <dbReference type="ARBA" id="ARBA00022763"/>
    </source>
</evidence>
<dbReference type="PIRSF" id="PIRSF003128">
    <property type="entry name" value="RecN"/>
    <property type="match status" value="1"/>
</dbReference>
<dbReference type="Pfam" id="PF02463">
    <property type="entry name" value="SMC_N"/>
    <property type="match status" value="1"/>
</dbReference>
<feature type="coiled-coil region" evidence="10">
    <location>
        <begin position="324"/>
        <end position="375"/>
    </location>
</feature>
<keyword evidence="6" id="KW-0067">ATP-binding</keyword>
<keyword evidence="10" id="KW-0175">Coiled coil</keyword>
<comment type="similarity">
    <text evidence="2 9">Belongs to the RecN family.</text>
</comment>
<evidence type="ECO:0000256" key="2">
    <source>
        <dbReference type="ARBA" id="ARBA00009441"/>
    </source>
</evidence>
<keyword evidence="13" id="KW-1185">Reference proteome</keyword>
<organism evidence="12 13">
    <name type="scientific">Alkaliphilus metalliredigens (strain QYMF)</name>
    <dbReference type="NCBI Taxonomy" id="293826"/>
    <lineage>
        <taxon>Bacteria</taxon>
        <taxon>Bacillati</taxon>
        <taxon>Bacillota</taxon>
        <taxon>Clostridia</taxon>
        <taxon>Peptostreptococcales</taxon>
        <taxon>Natronincolaceae</taxon>
        <taxon>Alkaliphilus</taxon>
    </lineage>
</organism>
<evidence type="ECO:0000256" key="3">
    <source>
        <dbReference type="ARBA" id="ARBA00021315"/>
    </source>
</evidence>
<dbReference type="GO" id="GO:0006281">
    <property type="term" value="P:DNA repair"/>
    <property type="evidence" value="ECO:0007669"/>
    <property type="project" value="UniProtKB-KW"/>
</dbReference>
<comment type="function">
    <text evidence="1 9">May be involved in recombinational repair of damaged DNA.</text>
</comment>
<evidence type="ECO:0000256" key="7">
    <source>
        <dbReference type="ARBA" id="ARBA00023204"/>
    </source>
</evidence>
<protein>
    <recommendedName>
        <fullName evidence="3 9">DNA repair protein RecN</fullName>
    </recommendedName>
    <alternativeName>
        <fullName evidence="8 9">Recombination protein N</fullName>
    </alternativeName>
</protein>
<dbReference type="InterPro" id="IPR003395">
    <property type="entry name" value="RecF/RecN/SMC_N"/>
</dbReference>
<dbReference type="GO" id="GO:0005524">
    <property type="term" value="F:ATP binding"/>
    <property type="evidence" value="ECO:0007669"/>
    <property type="project" value="UniProtKB-KW"/>
</dbReference>
<evidence type="ECO:0000256" key="8">
    <source>
        <dbReference type="ARBA" id="ARBA00033408"/>
    </source>
</evidence>
<dbReference type="InterPro" id="IPR027417">
    <property type="entry name" value="P-loop_NTPase"/>
</dbReference>
<evidence type="ECO:0000256" key="9">
    <source>
        <dbReference type="PIRNR" id="PIRNR003128"/>
    </source>
</evidence>
<evidence type="ECO:0000256" key="1">
    <source>
        <dbReference type="ARBA" id="ARBA00003618"/>
    </source>
</evidence>
<keyword evidence="4" id="KW-0547">Nucleotide-binding</keyword>
<dbReference type="NCBIfam" id="TIGR00634">
    <property type="entry name" value="recN"/>
    <property type="match status" value="1"/>
</dbReference>
<dbReference type="GO" id="GO:0006310">
    <property type="term" value="P:DNA recombination"/>
    <property type="evidence" value="ECO:0007669"/>
    <property type="project" value="InterPro"/>
</dbReference>
<dbReference type="STRING" id="293826.Amet_2511"/>
<dbReference type="InterPro" id="IPR004604">
    <property type="entry name" value="DNA_recomb/repair_RecN"/>
</dbReference>